<protein>
    <submittedName>
        <fullName evidence="1">Sucrase/ferredoxin-like-domain-containing protein</fullName>
    </submittedName>
</protein>
<keyword evidence="2" id="KW-1185">Reference proteome</keyword>
<dbReference type="PANTHER" id="PTHR31902">
    <property type="entry name" value="ACTIN PATCHES DISTAL PROTEIN 1"/>
    <property type="match status" value="1"/>
</dbReference>
<dbReference type="EMBL" id="QKYT01000356">
    <property type="protein sequence ID" value="RIA86569.1"/>
    <property type="molecule type" value="Genomic_DNA"/>
</dbReference>
<dbReference type="Pfam" id="PF06999">
    <property type="entry name" value="Suc_Fer-like"/>
    <property type="match status" value="1"/>
</dbReference>
<dbReference type="STRING" id="658196.A0A397SNU8"/>
<organism evidence="1 2">
    <name type="scientific">Glomus cerebriforme</name>
    <dbReference type="NCBI Taxonomy" id="658196"/>
    <lineage>
        <taxon>Eukaryota</taxon>
        <taxon>Fungi</taxon>
        <taxon>Fungi incertae sedis</taxon>
        <taxon>Mucoromycota</taxon>
        <taxon>Glomeromycotina</taxon>
        <taxon>Glomeromycetes</taxon>
        <taxon>Glomerales</taxon>
        <taxon>Glomeraceae</taxon>
        <taxon>Glomus</taxon>
    </lineage>
</organism>
<dbReference type="InterPro" id="IPR009737">
    <property type="entry name" value="Aim32/Apd1-like"/>
</dbReference>
<dbReference type="AlphaFoldDB" id="A0A397SNU8"/>
<comment type="caution">
    <text evidence="1">The sequence shown here is derived from an EMBL/GenBank/DDBJ whole genome shotgun (WGS) entry which is preliminary data.</text>
</comment>
<sequence length="208" mass="24173">MLLKVIKVIIIKKRKLKIKKIKINQQIQVLKNQRNQKFLSPIVVEQMMMMILHSQKEMMFYFFRIMFFNSSSLTPVKFTVEPIPYKAVILICSHMHRDKRCGVTAPLLKEEFDKILKSKSLDVESRAGNNDGIAVYMTSHIGGHKFAGNVVVYREGRGIWYGRVIPCHVKSIIENTVIEGKIIRELYRGSIMNNFVQDESEVEQNNQI</sequence>
<evidence type="ECO:0000313" key="1">
    <source>
        <dbReference type="EMBL" id="RIA86569.1"/>
    </source>
</evidence>
<dbReference type="CDD" id="cd03062">
    <property type="entry name" value="TRX_Fd_Sucrase"/>
    <property type="match status" value="1"/>
</dbReference>
<evidence type="ECO:0000313" key="2">
    <source>
        <dbReference type="Proteomes" id="UP000265703"/>
    </source>
</evidence>
<proteinExistence type="predicted"/>
<gene>
    <name evidence="1" type="ORF">C1645_779434</name>
</gene>
<accession>A0A397SNU8</accession>
<reference evidence="1 2" key="1">
    <citation type="submission" date="2018-06" db="EMBL/GenBank/DDBJ databases">
        <title>Comparative genomics reveals the genomic features of Rhizophagus irregularis, R. cerebriforme, R. diaphanum and Gigaspora rosea, and their symbiotic lifestyle signature.</title>
        <authorList>
            <person name="Morin E."/>
            <person name="San Clemente H."/>
            <person name="Chen E.C.H."/>
            <person name="De La Providencia I."/>
            <person name="Hainaut M."/>
            <person name="Kuo A."/>
            <person name="Kohler A."/>
            <person name="Murat C."/>
            <person name="Tang N."/>
            <person name="Roy S."/>
            <person name="Loubradou J."/>
            <person name="Henrissat B."/>
            <person name="Grigoriev I.V."/>
            <person name="Corradi N."/>
            <person name="Roux C."/>
            <person name="Martin F.M."/>
        </authorList>
    </citation>
    <scope>NUCLEOTIDE SEQUENCE [LARGE SCALE GENOMIC DNA]</scope>
    <source>
        <strain evidence="1 2">DAOM 227022</strain>
    </source>
</reference>
<dbReference type="SUPFAM" id="SSF52833">
    <property type="entry name" value="Thioredoxin-like"/>
    <property type="match status" value="1"/>
</dbReference>
<name>A0A397SNU8_9GLOM</name>
<dbReference type="Gene3D" id="3.40.30.10">
    <property type="entry name" value="Glutaredoxin"/>
    <property type="match status" value="1"/>
</dbReference>
<dbReference type="Proteomes" id="UP000265703">
    <property type="component" value="Unassembled WGS sequence"/>
</dbReference>
<dbReference type="OrthoDB" id="10253744at2759"/>
<dbReference type="PANTHER" id="PTHR31902:SF14">
    <property type="entry name" value="ACTIN PATCHES DISTAL PROTEIN 1"/>
    <property type="match status" value="1"/>
</dbReference>
<dbReference type="InterPro" id="IPR036249">
    <property type="entry name" value="Thioredoxin-like_sf"/>
</dbReference>